<dbReference type="Proteomes" id="UP001153636">
    <property type="component" value="Chromosome 16"/>
</dbReference>
<feature type="compositionally biased region" description="Basic residues" evidence="1">
    <location>
        <begin position="200"/>
        <end position="209"/>
    </location>
</feature>
<evidence type="ECO:0000256" key="1">
    <source>
        <dbReference type="SAM" id="MobiDB-lite"/>
    </source>
</evidence>
<organism evidence="2 3">
    <name type="scientific">Psylliodes chrysocephalus</name>
    <dbReference type="NCBI Taxonomy" id="3402493"/>
    <lineage>
        <taxon>Eukaryota</taxon>
        <taxon>Metazoa</taxon>
        <taxon>Ecdysozoa</taxon>
        <taxon>Arthropoda</taxon>
        <taxon>Hexapoda</taxon>
        <taxon>Insecta</taxon>
        <taxon>Pterygota</taxon>
        <taxon>Neoptera</taxon>
        <taxon>Endopterygota</taxon>
        <taxon>Coleoptera</taxon>
        <taxon>Polyphaga</taxon>
        <taxon>Cucujiformia</taxon>
        <taxon>Chrysomeloidea</taxon>
        <taxon>Chrysomelidae</taxon>
        <taxon>Galerucinae</taxon>
        <taxon>Alticini</taxon>
        <taxon>Psylliodes</taxon>
    </lineage>
</organism>
<protein>
    <submittedName>
        <fullName evidence="2">Uncharacterized protein</fullName>
    </submittedName>
</protein>
<dbReference type="OrthoDB" id="7367179at2759"/>
<sequence length="265" mass="30277">MNSDSSSDDTDEDEMILEMCKELKIKLPAKKLKQEPVKQNTTFELSNLENVDINNLPILILPPNEAITNFSGFGSHTSPQILGNNYLNNIAEEVIILVEEEQSSVVIEDRVIETSKTQHIEEVSKKPTEEVLNEQPGILSEQEVTEARNEKERDLTNQIVVDGLREEEQNGNQEVAVDAEEANENENNLNEEFCGDLNSKRKRKSKGLKSKNAENEWTKNKCKKLRLDGKQYMGYRRDSKQKKFKVLHDVIRPARKIGSRCSSEF</sequence>
<dbReference type="EMBL" id="OV651828">
    <property type="protein sequence ID" value="CAH1104302.1"/>
    <property type="molecule type" value="Genomic_DNA"/>
</dbReference>
<feature type="region of interest" description="Disordered" evidence="1">
    <location>
        <begin position="190"/>
        <end position="215"/>
    </location>
</feature>
<evidence type="ECO:0000313" key="3">
    <source>
        <dbReference type="Proteomes" id="UP001153636"/>
    </source>
</evidence>
<evidence type="ECO:0000313" key="2">
    <source>
        <dbReference type="EMBL" id="CAH1104302.1"/>
    </source>
</evidence>
<gene>
    <name evidence="2" type="ORF">PSYICH_LOCUS5253</name>
</gene>
<proteinExistence type="predicted"/>
<accession>A0A9P0GCA0</accession>
<name>A0A9P0GCA0_9CUCU</name>
<dbReference type="AlphaFoldDB" id="A0A9P0GCA0"/>
<keyword evidence="3" id="KW-1185">Reference proteome</keyword>
<reference evidence="2" key="1">
    <citation type="submission" date="2022-01" db="EMBL/GenBank/DDBJ databases">
        <authorList>
            <person name="King R."/>
        </authorList>
    </citation>
    <scope>NUCLEOTIDE SEQUENCE</scope>
</reference>